<dbReference type="InterPro" id="IPR052196">
    <property type="entry name" value="Bact_Kbp"/>
</dbReference>
<evidence type="ECO:0000256" key="1">
    <source>
        <dbReference type="SAM" id="MobiDB-lite"/>
    </source>
</evidence>
<dbReference type="InterPro" id="IPR018392">
    <property type="entry name" value="LysM"/>
</dbReference>
<dbReference type="Gene3D" id="1.25.40.10">
    <property type="entry name" value="Tetratricopeptide repeat domain"/>
    <property type="match status" value="1"/>
</dbReference>
<dbReference type="PROSITE" id="PS51782">
    <property type="entry name" value="LYSM"/>
    <property type="match status" value="2"/>
</dbReference>
<gene>
    <name evidence="4" type="ORF">C1706_05960</name>
</gene>
<feature type="domain" description="LysM" evidence="3">
    <location>
        <begin position="141"/>
        <end position="191"/>
    </location>
</feature>
<dbReference type="CDD" id="cd00118">
    <property type="entry name" value="LysM"/>
    <property type="match status" value="2"/>
</dbReference>
<evidence type="ECO:0000313" key="4">
    <source>
        <dbReference type="EMBL" id="RXW32688.1"/>
    </source>
</evidence>
<keyword evidence="2" id="KW-0812">Transmembrane</keyword>
<dbReference type="EMBL" id="PPCV01000003">
    <property type="protein sequence ID" value="RXW32688.1"/>
    <property type="molecule type" value="Genomic_DNA"/>
</dbReference>
<reference evidence="4 5" key="1">
    <citation type="submission" date="2018-01" db="EMBL/GenBank/DDBJ databases">
        <title>Lactibacter flavus gen. nov., sp. nov., a novel bacterium of the family Propionibacteriaceae isolated from raw milk and dairy products.</title>
        <authorList>
            <person name="Wenning M."/>
            <person name="Breitenwieser F."/>
            <person name="Huptas C."/>
            <person name="von Neubeck M."/>
            <person name="Busse H.-J."/>
            <person name="Scherer S."/>
        </authorList>
    </citation>
    <scope>NUCLEOTIDE SEQUENCE [LARGE SCALE GENOMIC DNA]</scope>
    <source>
        <strain evidence="4 5">VG341</strain>
    </source>
</reference>
<feature type="transmembrane region" description="Helical" evidence="2">
    <location>
        <begin position="45"/>
        <end position="69"/>
    </location>
</feature>
<protein>
    <recommendedName>
        <fullName evidence="3">LysM domain-containing protein</fullName>
    </recommendedName>
</protein>
<dbReference type="Gene3D" id="3.10.350.10">
    <property type="entry name" value="LysM domain"/>
    <property type="match status" value="2"/>
</dbReference>
<dbReference type="Proteomes" id="UP000290624">
    <property type="component" value="Unassembled WGS sequence"/>
</dbReference>
<dbReference type="InterPro" id="IPR011990">
    <property type="entry name" value="TPR-like_helical_dom_sf"/>
</dbReference>
<comment type="caution">
    <text evidence="4">The sequence shown here is derived from an EMBL/GenBank/DDBJ whole genome shotgun (WGS) entry which is preliminary data.</text>
</comment>
<feature type="region of interest" description="Disordered" evidence="1">
    <location>
        <begin position="250"/>
        <end position="344"/>
    </location>
</feature>
<feature type="domain" description="LysM" evidence="3">
    <location>
        <begin position="196"/>
        <end position="245"/>
    </location>
</feature>
<sequence length="1028" mass="107799">MMMRRLLAVATLVILAVGPPLALLRLGFTDVSAIAVWSLSDVRPALLVMTAAAWLAWAWWSLAVLIEVVIRLSGWRPHVRLVGLGFPRALAAGLLTVAFTAVNLPAQAAPVVAPASAVSVTAEPQSRSLQAAEPTVAKPAVVHRVVAGDDLWSLAEQYYGEGVQWRQIAAANAVLGADPLAELVSGTDLEIPDPVTLITVQRGDTLSKLAQRHLGDAHRWPEIRALNADRIHDPDEIDIGWTLRLPWSPTVQQTTDGSGREGVGLETAEAPASPTSETTAVPPSTETSSPTSGEGAAPTTGEAAASTTGEATATTPGADGTAETTPSLTPSATVTPAASEVSRVPSTQELAGGLTAISAAAVLGGVALARRLQRQSRPVGRRFVQPGADLSRYATALEHVAAAPLPAVAAPLPAVRAGGDPSAPVIRRDAAALTNLPGGVASARKDVLLTRAMRQIAAHWRGAPGEVRNLASATLDETGVTFDFTEDPSSAPDGFARIGTALVISWATLSGVADGDGPVAFPALVTVGRDRQSGVVMLDALESGVLAIACEAGQGRDEVLSSLLIELGCAPWADELDLHVMTDDPAFVAASGSARITAHSDVAEALRALEGAASARAAAEDARPWRQRHLDPDLAGIWPPQVWLFERSLSEAEQERVRTAVDGQEDGIAAVLGLEESSSAADWRLDWTPEVTAGGAPHAAVEPPACPAVHVGERTVRPQTISADTREAITDLFALATTSVTEPAPWWREGDPMDIVSLRPGNDGARQEADVRWGTQVPPEPETGACGDLPRLHLLGPIELTGCAGQAPTRALRQCVEYCAWLHLHPGSSPQQMGRALLVAEGTRRSNMSRLRTWLGAGPEGSLFLPDAYSGRIQLADDVSSDWGDLLVLTAPGVNGLGLEHLLAALRMVRGAPLADAAPGQWGWAEELRADAGALIRDVGVVAARKARAVGDVETARWAASRALVAAPEDELLMVERIKTEQQAGRTDDVRRLVHSVTRTARTLGIDLLPETVDACQEAVEGRLRARS</sequence>
<evidence type="ECO:0000256" key="2">
    <source>
        <dbReference type="SAM" id="Phobius"/>
    </source>
</evidence>
<dbReference type="Pfam" id="PF01476">
    <property type="entry name" value="LysM"/>
    <property type="match status" value="2"/>
</dbReference>
<feature type="compositionally biased region" description="Polar residues" evidence="1">
    <location>
        <begin position="327"/>
        <end position="336"/>
    </location>
</feature>
<keyword evidence="2" id="KW-0472">Membrane</keyword>
<organism evidence="4 5">
    <name type="scientific">Propioniciclava flava</name>
    <dbReference type="NCBI Taxonomy" id="2072026"/>
    <lineage>
        <taxon>Bacteria</taxon>
        <taxon>Bacillati</taxon>
        <taxon>Actinomycetota</taxon>
        <taxon>Actinomycetes</taxon>
        <taxon>Propionibacteriales</taxon>
        <taxon>Propionibacteriaceae</taxon>
        <taxon>Propioniciclava</taxon>
    </lineage>
</organism>
<accession>A0A4V1Q7I3</accession>
<dbReference type="PANTHER" id="PTHR34700:SF4">
    <property type="entry name" value="PHAGE-LIKE ELEMENT PBSX PROTEIN XKDP"/>
    <property type="match status" value="1"/>
</dbReference>
<evidence type="ECO:0000313" key="5">
    <source>
        <dbReference type="Proteomes" id="UP000290624"/>
    </source>
</evidence>
<dbReference type="SMART" id="SM00257">
    <property type="entry name" value="LysM"/>
    <property type="match status" value="2"/>
</dbReference>
<keyword evidence="2" id="KW-1133">Transmembrane helix</keyword>
<name>A0A4V1Q7I3_9ACTN</name>
<keyword evidence="5" id="KW-1185">Reference proteome</keyword>
<dbReference type="InterPro" id="IPR036779">
    <property type="entry name" value="LysM_dom_sf"/>
</dbReference>
<evidence type="ECO:0000259" key="3">
    <source>
        <dbReference type="PROSITE" id="PS51782"/>
    </source>
</evidence>
<dbReference type="AlphaFoldDB" id="A0A4V1Q7I3"/>
<feature type="transmembrane region" description="Helical" evidence="2">
    <location>
        <begin position="81"/>
        <end position="102"/>
    </location>
</feature>
<proteinExistence type="predicted"/>
<dbReference type="PANTHER" id="PTHR34700">
    <property type="entry name" value="POTASSIUM BINDING PROTEIN KBP"/>
    <property type="match status" value="1"/>
</dbReference>
<dbReference type="OrthoDB" id="8444614at2"/>
<feature type="compositionally biased region" description="Low complexity" evidence="1">
    <location>
        <begin position="266"/>
        <end position="326"/>
    </location>
</feature>